<evidence type="ECO:0000256" key="2">
    <source>
        <dbReference type="SAM" id="Phobius"/>
    </source>
</evidence>
<name>A0A9X4AI81_9BACI</name>
<feature type="compositionally biased region" description="Polar residues" evidence="1">
    <location>
        <begin position="81"/>
        <end position="91"/>
    </location>
</feature>
<reference evidence="3" key="1">
    <citation type="submission" date="2022-06" db="EMBL/GenBank/DDBJ databases">
        <title>Aquibacillus sp. a new bacterium isolated from soil saline samples.</title>
        <authorList>
            <person name="Galisteo C."/>
            <person name="De La Haba R."/>
            <person name="Sanchez-Porro C."/>
            <person name="Ventosa A."/>
        </authorList>
    </citation>
    <scope>NUCLEOTIDE SEQUENCE</scope>
    <source>
        <strain evidence="3">JCM 12387</strain>
    </source>
</reference>
<keyword evidence="2" id="KW-0812">Transmembrane</keyword>
<feature type="region of interest" description="Disordered" evidence="1">
    <location>
        <begin position="78"/>
        <end position="122"/>
    </location>
</feature>
<sequence length="159" mass="17951">MEDLFGAIIPILVALGWLFGMFKKDDNDQPAKRPQPRPTPSPSGPNQTESPTISDVQEEQSSTRVQTYYEQKQEQLDKLRNNMNADSNINSGKIERISSINNQRNENKIEVSSTKKQSKLSVKRNLTKRGLAESVVMAEILGPPKAVKPYRSVVQNRRN</sequence>
<evidence type="ECO:0000313" key="4">
    <source>
        <dbReference type="Proteomes" id="UP001145072"/>
    </source>
</evidence>
<dbReference type="AlphaFoldDB" id="A0A9X4AI81"/>
<feature type="region of interest" description="Disordered" evidence="1">
    <location>
        <begin position="23"/>
        <end position="65"/>
    </location>
</feature>
<keyword evidence="2" id="KW-0472">Membrane</keyword>
<dbReference type="EMBL" id="JAMQJZ010000001">
    <property type="protein sequence ID" value="MDC3419048.1"/>
    <property type="molecule type" value="Genomic_DNA"/>
</dbReference>
<evidence type="ECO:0000313" key="3">
    <source>
        <dbReference type="EMBL" id="MDC3419048.1"/>
    </source>
</evidence>
<proteinExistence type="predicted"/>
<protein>
    <submittedName>
        <fullName evidence="3">Uncharacterized protein</fullName>
    </submittedName>
</protein>
<dbReference type="Proteomes" id="UP001145072">
    <property type="component" value="Unassembled WGS sequence"/>
</dbReference>
<gene>
    <name evidence="3" type="ORF">NC661_01480</name>
</gene>
<feature type="transmembrane region" description="Helical" evidence="2">
    <location>
        <begin position="6"/>
        <end position="22"/>
    </location>
</feature>
<accession>A0A9X4AI81</accession>
<keyword evidence="4" id="KW-1185">Reference proteome</keyword>
<comment type="caution">
    <text evidence="3">The sequence shown here is derived from an EMBL/GenBank/DDBJ whole genome shotgun (WGS) entry which is preliminary data.</text>
</comment>
<keyword evidence="2" id="KW-1133">Transmembrane helix</keyword>
<dbReference type="RefSeq" id="WP_259871430.1">
    <property type="nucleotide sequence ID" value="NZ_JAMQJZ010000001.1"/>
</dbReference>
<organism evidence="3 4">
    <name type="scientific">Aquibacillus koreensis</name>
    <dbReference type="NCBI Taxonomy" id="279446"/>
    <lineage>
        <taxon>Bacteria</taxon>
        <taxon>Bacillati</taxon>
        <taxon>Bacillota</taxon>
        <taxon>Bacilli</taxon>
        <taxon>Bacillales</taxon>
        <taxon>Bacillaceae</taxon>
        <taxon>Aquibacillus</taxon>
    </lineage>
</organism>
<evidence type="ECO:0000256" key="1">
    <source>
        <dbReference type="SAM" id="MobiDB-lite"/>
    </source>
</evidence>
<feature type="compositionally biased region" description="Polar residues" evidence="1">
    <location>
        <begin position="46"/>
        <end position="65"/>
    </location>
</feature>
<feature type="compositionally biased region" description="Polar residues" evidence="1">
    <location>
        <begin position="98"/>
        <end position="115"/>
    </location>
</feature>